<comment type="caution">
    <text evidence="2">The sequence shown here is derived from an EMBL/GenBank/DDBJ whole genome shotgun (WGS) entry which is preliminary data.</text>
</comment>
<dbReference type="EMBL" id="SXDP01000001">
    <property type="protein sequence ID" value="NEZ45911.1"/>
    <property type="molecule type" value="Genomic_DNA"/>
</dbReference>
<evidence type="ECO:0000313" key="2">
    <source>
        <dbReference type="EMBL" id="NEZ45911.1"/>
    </source>
</evidence>
<gene>
    <name evidence="2" type="ORF">FDF74_01645</name>
</gene>
<dbReference type="AlphaFoldDB" id="A0A6M0R6U4"/>
<keyword evidence="1" id="KW-1133">Transmembrane helix</keyword>
<evidence type="ECO:0000313" key="3">
    <source>
        <dbReference type="Proteomes" id="UP000473885"/>
    </source>
</evidence>
<name>A0A6M0R6U4_9CLOT</name>
<accession>A0A6M0R6U4</accession>
<evidence type="ECO:0000256" key="1">
    <source>
        <dbReference type="SAM" id="Phobius"/>
    </source>
</evidence>
<reference evidence="2 3" key="1">
    <citation type="submission" date="2019-04" db="EMBL/GenBank/DDBJ databases">
        <title>Genome sequencing of Clostridium botulinum Groups I-IV and Clostridium butyricum.</title>
        <authorList>
            <person name="Brunt J."/>
            <person name="Van Vliet A.H.M."/>
            <person name="Stringer S.C."/>
            <person name="Carter A.T."/>
            <person name="Peck M.W."/>
        </authorList>
    </citation>
    <scope>NUCLEOTIDE SEQUENCE [LARGE SCALE GENOMIC DNA]</scope>
    <source>
        <strain evidence="2 3">IFR 18/094</strain>
    </source>
</reference>
<dbReference type="Proteomes" id="UP000473885">
    <property type="component" value="Unassembled WGS sequence"/>
</dbReference>
<feature type="transmembrane region" description="Helical" evidence="1">
    <location>
        <begin position="12"/>
        <end position="32"/>
    </location>
</feature>
<dbReference type="RefSeq" id="WP_050607030.1">
    <property type="nucleotide sequence ID" value="NZ_CABKUB010000006.1"/>
</dbReference>
<proteinExistence type="predicted"/>
<keyword evidence="1" id="KW-0812">Transmembrane</keyword>
<sequence length="62" mass="7066">MFNFLCDRKILIGIGIGIILSTGIMTSVKINYNLSRSEIEKKAMDLGMKYPEEMKVINKKVK</sequence>
<keyword evidence="3" id="KW-1185">Reference proteome</keyword>
<dbReference type="OrthoDB" id="1757485at2"/>
<protein>
    <submittedName>
        <fullName evidence="2">Uncharacterized protein</fullName>
    </submittedName>
</protein>
<organism evidence="2 3">
    <name type="scientific">Clostridium niameyense</name>
    <dbReference type="NCBI Taxonomy" id="1622073"/>
    <lineage>
        <taxon>Bacteria</taxon>
        <taxon>Bacillati</taxon>
        <taxon>Bacillota</taxon>
        <taxon>Clostridia</taxon>
        <taxon>Eubacteriales</taxon>
        <taxon>Clostridiaceae</taxon>
        <taxon>Clostridium</taxon>
    </lineage>
</organism>
<keyword evidence="1" id="KW-0472">Membrane</keyword>